<dbReference type="KEGG" id="mgel:G5B37_02620"/>
<evidence type="ECO:0000313" key="2">
    <source>
        <dbReference type="Proteomes" id="UP000505306"/>
    </source>
</evidence>
<accession>A0A6G6GIW2</accession>
<dbReference type="EMBL" id="CP049057">
    <property type="protein sequence ID" value="QIE58489.1"/>
    <property type="molecule type" value="Genomic_DNA"/>
</dbReference>
<dbReference type="Gene3D" id="2.60.120.620">
    <property type="entry name" value="q2cbj1_9rhob like domain"/>
    <property type="match status" value="1"/>
</dbReference>
<dbReference type="Pfam" id="PF05721">
    <property type="entry name" value="PhyH"/>
    <property type="match status" value="1"/>
</dbReference>
<dbReference type="Proteomes" id="UP000505306">
    <property type="component" value="Chromosome"/>
</dbReference>
<dbReference type="InterPro" id="IPR008775">
    <property type="entry name" value="Phytyl_CoA_dOase-like"/>
</dbReference>
<dbReference type="GO" id="GO:0016706">
    <property type="term" value="F:2-oxoglutarate-dependent dioxygenase activity"/>
    <property type="evidence" value="ECO:0007669"/>
    <property type="project" value="UniProtKB-ARBA"/>
</dbReference>
<reference evidence="1 2" key="1">
    <citation type="submission" date="2020-02" db="EMBL/GenBank/DDBJ databases">
        <title>Complete genome sequence of Flavobacteriaceae bacterium.</title>
        <authorList>
            <person name="Kim S.-J."/>
            <person name="Kim Y.-S."/>
            <person name="Kim K.-H."/>
        </authorList>
    </citation>
    <scope>NUCLEOTIDE SEQUENCE [LARGE SCALE GENOMIC DNA]</scope>
    <source>
        <strain evidence="1 2">RR4-40</strain>
    </source>
</reference>
<protein>
    <submittedName>
        <fullName evidence="1">Phytanoyl-CoA dioxygenase family protein</fullName>
    </submittedName>
</protein>
<dbReference type="RefSeq" id="WP_164678496.1">
    <property type="nucleotide sequence ID" value="NZ_CP049057.1"/>
</dbReference>
<keyword evidence="1" id="KW-0560">Oxidoreductase</keyword>
<dbReference type="AlphaFoldDB" id="A0A6G6GIW2"/>
<evidence type="ECO:0000313" key="1">
    <source>
        <dbReference type="EMBL" id="QIE58489.1"/>
    </source>
</evidence>
<dbReference type="PANTHER" id="PTHR31630">
    <property type="entry name" value="PHYTANOYL-COA DIOXYGENASE-RELATED-RELATED"/>
    <property type="match status" value="1"/>
</dbReference>
<name>A0A6G6GIW2_9FLAO</name>
<keyword evidence="2" id="KW-1185">Reference proteome</keyword>
<organism evidence="1 2">
    <name type="scientific">Rasiella rasia</name>
    <dbReference type="NCBI Taxonomy" id="2744027"/>
    <lineage>
        <taxon>Bacteria</taxon>
        <taxon>Pseudomonadati</taxon>
        <taxon>Bacteroidota</taxon>
        <taxon>Flavobacteriia</taxon>
        <taxon>Flavobacteriales</taxon>
        <taxon>Flavobacteriaceae</taxon>
        <taxon>Rasiella</taxon>
    </lineage>
</organism>
<dbReference type="PANTHER" id="PTHR31630:SF6">
    <property type="entry name" value="PHYTANOYL-COA DIOXYGENASE-RELATED"/>
    <property type="match status" value="1"/>
</dbReference>
<sequence>MHTSTSRLGLPYLKVIWEAVLRKREGLAGSEPLPHNYVTAAFDALGIGLEPTYQYLYSTAPTFEDFEAWIVDNGHPSQEMILLVNKAISSATKNSKGVAQEHQVLDATALQHWDKEGYVIIPNVISKEDCDASVRAIQETIAVDPLDKSTWYTSHPLKNGIMVQLFRHPQLDKNRFSKKIANAYRQLWQNNDLIISRDRVSFNPPENEQYSFPGPNLHWDVSLKQPIPYGIQGLLYLTDTPAHQGAFTLVPGFHHKIDDWLHSIPPGVNPRTMDLQSLGATPIAANAGDFIIWNHKLPHGSSLNLGSQPRIVQYINYLPIHRDIETEWI</sequence>
<gene>
    <name evidence="1" type="ORF">G5B37_02620</name>
</gene>
<proteinExistence type="predicted"/>
<keyword evidence="1" id="KW-0223">Dioxygenase</keyword>
<dbReference type="SUPFAM" id="SSF51197">
    <property type="entry name" value="Clavaminate synthase-like"/>
    <property type="match status" value="1"/>
</dbReference>